<protein>
    <submittedName>
        <fullName evidence="7">Phosphate ABC transporter, periplasmic phosphate-binding protein PstS (TC 3.A.1.7.1)</fullName>
    </submittedName>
</protein>
<dbReference type="GO" id="GO:0016020">
    <property type="term" value="C:membrane"/>
    <property type="evidence" value="ECO:0007669"/>
    <property type="project" value="UniProtKB-SubCell"/>
</dbReference>
<dbReference type="Pfam" id="PF00691">
    <property type="entry name" value="OmpA"/>
    <property type="match status" value="1"/>
</dbReference>
<reference evidence="7" key="1">
    <citation type="submission" date="2019-04" db="EMBL/GenBank/DDBJ databases">
        <authorList>
            <person name="Brambilla D."/>
        </authorList>
    </citation>
    <scope>NUCLEOTIDE SEQUENCE</scope>
    <source>
        <strain evidence="7">BAL1</strain>
    </source>
</reference>
<dbReference type="PRINTS" id="PR01021">
    <property type="entry name" value="OMPADOMAIN"/>
</dbReference>
<dbReference type="SUPFAM" id="SSF103088">
    <property type="entry name" value="OmpA-like"/>
    <property type="match status" value="1"/>
</dbReference>
<accession>A0A486XUW5</accession>
<keyword evidence="5" id="KW-0812">Transmembrane</keyword>
<dbReference type="EMBL" id="CAAJGR010000034">
    <property type="protein sequence ID" value="VHO06435.1"/>
    <property type="molecule type" value="Genomic_DNA"/>
</dbReference>
<evidence type="ECO:0000313" key="7">
    <source>
        <dbReference type="EMBL" id="VHO06435.1"/>
    </source>
</evidence>
<evidence type="ECO:0000259" key="6">
    <source>
        <dbReference type="PROSITE" id="PS51123"/>
    </source>
</evidence>
<dbReference type="Gene3D" id="3.40.190.10">
    <property type="entry name" value="Periplasmic binding protein-like II"/>
    <property type="match status" value="2"/>
</dbReference>
<name>A0A486XUW5_9GAMM</name>
<dbReference type="InterPro" id="IPR050811">
    <property type="entry name" value="Phosphate_ABC_transporter"/>
</dbReference>
<dbReference type="InterPro" id="IPR006665">
    <property type="entry name" value="OmpA-like"/>
</dbReference>
<dbReference type="Pfam" id="PF12849">
    <property type="entry name" value="PBP_like_2"/>
    <property type="match status" value="1"/>
</dbReference>
<dbReference type="InterPro" id="IPR036737">
    <property type="entry name" value="OmpA-like_sf"/>
</dbReference>
<keyword evidence="3 4" id="KW-0472">Membrane</keyword>
<dbReference type="PROSITE" id="PS51123">
    <property type="entry name" value="OMPA_2"/>
    <property type="match status" value="1"/>
</dbReference>
<evidence type="ECO:0000256" key="1">
    <source>
        <dbReference type="ARBA" id="ARBA00004370"/>
    </source>
</evidence>
<evidence type="ECO:0000256" key="4">
    <source>
        <dbReference type="PROSITE-ProRule" id="PRU00473"/>
    </source>
</evidence>
<proteinExistence type="predicted"/>
<dbReference type="Gene3D" id="3.30.1330.60">
    <property type="entry name" value="OmpA-like domain"/>
    <property type="match status" value="1"/>
</dbReference>
<gene>
    <name evidence="7" type="ORF">BAL341_3452</name>
</gene>
<dbReference type="PANTHER" id="PTHR30570:SF1">
    <property type="entry name" value="PHOSPHATE-BINDING PROTEIN PSTS"/>
    <property type="match status" value="1"/>
</dbReference>
<evidence type="ECO:0000256" key="3">
    <source>
        <dbReference type="ARBA" id="ARBA00023136"/>
    </source>
</evidence>
<organism evidence="7">
    <name type="scientific">Rheinheimera sp. BAL341</name>
    <dbReference type="NCBI Taxonomy" id="1708203"/>
    <lineage>
        <taxon>Bacteria</taxon>
        <taxon>Pseudomonadati</taxon>
        <taxon>Pseudomonadota</taxon>
        <taxon>Gammaproteobacteria</taxon>
        <taxon>Chromatiales</taxon>
        <taxon>Chromatiaceae</taxon>
        <taxon>Rheinheimera</taxon>
    </lineage>
</organism>
<dbReference type="InterPro" id="IPR024370">
    <property type="entry name" value="PBP_domain"/>
</dbReference>
<dbReference type="AlphaFoldDB" id="A0A486XUW5"/>
<feature type="transmembrane region" description="Helical" evidence="5">
    <location>
        <begin position="90"/>
        <end position="108"/>
    </location>
</feature>
<dbReference type="CDD" id="cd13566">
    <property type="entry name" value="PBP2_phosphate"/>
    <property type="match status" value="1"/>
</dbReference>
<keyword evidence="2" id="KW-0732">Signal</keyword>
<dbReference type="InterPro" id="IPR006664">
    <property type="entry name" value="OMP_bac"/>
</dbReference>
<sequence length="562" mass="61472">MSSFTELSAALGRLVQLCQTKFQIQLSLPQLENNPEYLSKVLAELAAVNDAPLQALLAEIHQHMATPLKPLQPVAEAETVRATHRQRPKLALVSVVLAAVLGGVLWYLSTVVNAPTLAVAPEVSNNTTPTAIVAEVNQDSAAVAVAVSPQLRIHGSNTVGEKLAPVLLEAFLTQQGATEFSWQQQNAEVERLLSFNDAGRVSHIQLHAHGSSTAFKDLLSNKADIGMSSRRVTTDEVSKAQQTLGDLSKIGNEHIIALDGLAIIVNQNNPLKAISTEMLARVFSGEITRWSQLGGPELPIVLLARDNNSGTFDTFNSLVLKKYQKQLSEKAQRFESSTELSVAVSQDESAIGFIGLNYISYNKALAISEGADTTPIYPTRFTVSTEDYALSRRLYLYTPTAASQFAKDFAQFAISEQGQALVEQAGLISQNIRIEKVFPIDGAPQTYNQYAQSGQRLSLNFRFNYGENDLDNKGKRDLERLIRFMEQNSGRRLVLMGFSDSVGAVAKNAELALRRAKAVERELVSRGIPVVAVESYGELLPVANNDTDAGRERNRRVEVWVI</sequence>
<feature type="domain" description="OmpA-like" evidence="6">
    <location>
        <begin position="450"/>
        <end position="562"/>
    </location>
</feature>
<dbReference type="PANTHER" id="PTHR30570">
    <property type="entry name" value="PERIPLASMIC PHOSPHATE BINDING COMPONENT OF PHOSPHATE ABC TRANSPORTER"/>
    <property type="match status" value="1"/>
</dbReference>
<evidence type="ECO:0000256" key="2">
    <source>
        <dbReference type="ARBA" id="ARBA00022729"/>
    </source>
</evidence>
<evidence type="ECO:0000256" key="5">
    <source>
        <dbReference type="SAM" id="Phobius"/>
    </source>
</evidence>
<dbReference type="CDD" id="cd07185">
    <property type="entry name" value="OmpA_C-like"/>
    <property type="match status" value="1"/>
</dbReference>
<keyword evidence="5" id="KW-1133">Transmembrane helix</keyword>
<comment type="subcellular location">
    <subcellularLocation>
        <location evidence="1">Membrane</location>
    </subcellularLocation>
</comment>
<dbReference type="SUPFAM" id="SSF53850">
    <property type="entry name" value="Periplasmic binding protein-like II"/>
    <property type="match status" value="1"/>
</dbReference>